<dbReference type="Proteomes" id="UP000250369">
    <property type="component" value="Unassembled WGS sequence"/>
</dbReference>
<accession>A0A329MJU5</accession>
<evidence type="ECO:0000313" key="4">
    <source>
        <dbReference type="Proteomes" id="UP000250369"/>
    </source>
</evidence>
<feature type="transmembrane region" description="Helical" evidence="1">
    <location>
        <begin position="32"/>
        <end position="55"/>
    </location>
</feature>
<keyword evidence="1" id="KW-0472">Membrane</keyword>
<organism evidence="3 4">
    <name type="scientific">Paenibacillus contaminans</name>
    <dbReference type="NCBI Taxonomy" id="450362"/>
    <lineage>
        <taxon>Bacteria</taxon>
        <taxon>Bacillati</taxon>
        <taxon>Bacillota</taxon>
        <taxon>Bacilli</taxon>
        <taxon>Bacillales</taxon>
        <taxon>Paenibacillaceae</taxon>
        <taxon>Paenibacillus</taxon>
    </lineage>
</organism>
<dbReference type="AlphaFoldDB" id="A0A329MJU5"/>
<proteinExistence type="predicted"/>
<reference evidence="3 4" key="1">
    <citation type="journal article" date="2009" name="Int. J. Syst. Evol. Microbiol.">
        <title>Paenibacillus contaminans sp. nov., isolated from a contaminated laboratory plate.</title>
        <authorList>
            <person name="Chou J.H."/>
            <person name="Lee J.H."/>
            <person name="Lin M.C."/>
            <person name="Chang P.S."/>
            <person name="Arun A.B."/>
            <person name="Young C.C."/>
            <person name="Chen W.M."/>
        </authorList>
    </citation>
    <scope>NUCLEOTIDE SEQUENCE [LARGE SCALE GENOMIC DNA]</scope>
    <source>
        <strain evidence="3 4">CKOBP-6</strain>
    </source>
</reference>
<sequence>MPPVRGQPQLYEVFQRHMDWNKFEGGDCLRRWGIAVFLFACIAMLSLGCLTPSAYACSRGPTSIEEDFLEAQAIFTAKVSKVEAVYPFQKAAAVEAAETYKGQAPSLVVTNDDPDRCEASVEEGKTYLFYSHGVELPYVSVFDTHLLGSERAEELIRLLKQRIEPIEPKPPGEARLSAYSKGEIRMFLGRHDRGRPAEAFIANDSVYVPLSFLSENLPYSAVWDPIAKEVSVGWTNRMELEEPEEDGSGPAAKDEPQAIDIRYDNIRVKVKDQTGKASFLDGAPEPFFIGEKLYVPLRAVAEKLGLEVEWVGNTSSVILHYPFDDRTGSGVLGMRYIVNVGLEGKLEVDRLTKDEIVYRAYNGHLEEGAEVKPVAVPFAEMLKMEAGYRQYTAQFYLETGNKEIKLLMSQEAVKKLENDAGFRDKVGAKLGKPLDGLPAARVLHVDDFE</sequence>
<dbReference type="InterPro" id="IPR012854">
    <property type="entry name" value="Cu_amine_oxidase-like_N"/>
</dbReference>
<dbReference type="Pfam" id="PF07833">
    <property type="entry name" value="Cu_amine_oxidN1"/>
    <property type="match status" value="1"/>
</dbReference>
<protein>
    <recommendedName>
        <fullName evidence="2">Copper amine oxidase-like N-terminal domain-containing protein</fullName>
    </recommendedName>
</protein>
<name>A0A329MJU5_9BACL</name>
<evidence type="ECO:0000259" key="2">
    <source>
        <dbReference type="Pfam" id="PF07833"/>
    </source>
</evidence>
<feature type="domain" description="Copper amine oxidase-like N-terminal" evidence="2">
    <location>
        <begin position="285"/>
        <end position="320"/>
    </location>
</feature>
<keyword evidence="4" id="KW-1185">Reference proteome</keyword>
<comment type="caution">
    <text evidence="3">The sequence shown here is derived from an EMBL/GenBank/DDBJ whole genome shotgun (WGS) entry which is preliminary data.</text>
</comment>
<dbReference type="InterPro" id="IPR036582">
    <property type="entry name" value="Mao_N_sf"/>
</dbReference>
<dbReference type="EMBL" id="QMFB01000010">
    <property type="protein sequence ID" value="RAV19940.1"/>
    <property type="molecule type" value="Genomic_DNA"/>
</dbReference>
<evidence type="ECO:0000256" key="1">
    <source>
        <dbReference type="SAM" id="Phobius"/>
    </source>
</evidence>
<keyword evidence="1" id="KW-0812">Transmembrane</keyword>
<dbReference type="SUPFAM" id="SSF55383">
    <property type="entry name" value="Copper amine oxidase, domain N"/>
    <property type="match status" value="1"/>
</dbReference>
<keyword evidence="1" id="KW-1133">Transmembrane helix</keyword>
<evidence type="ECO:0000313" key="3">
    <source>
        <dbReference type="EMBL" id="RAV19940.1"/>
    </source>
</evidence>
<gene>
    <name evidence="3" type="ORF">DQG23_18635</name>
</gene>